<comment type="function">
    <text evidence="2">Antitoxin component of a type II toxin-antitoxin (TA) system.</text>
</comment>
<dbReference type="KEGG" id="ahb:bsdtb5_31890"/>
<dbReference type="Pfam" id="PF02604">
    <property type="entry name" value="PhdYeFM_antitox"/>
    <property type="match status" value="1"/>
</dbReference>
<protein>
    <recommendedName>
        <fullName evidence="2">Antitoxin</fullName>
    </recommendedName>
</protein>
<name>A0A7R7IEA1_9FIRM</name>
<dbReference type="AlphaFoldDB" id="A0A7R7IEA1"/>
<evidence type="ECO:0000313" key="3">
    <source>
        <dbReference type="EMBL" id="BCN31894.1"/>
    </source>
</evidence>
<evidence type="ECO:0000256" key="1">
    <source>
        <dbReference type="ARBA" id="ARBA00009981"/>
    </source>
</evidence>
<dbReference type="InterPro" id="IPR036165">
    <property type="entry name" value="YefM-like_sf"/>
</dbReference>
<accession>A0A7R7IEA1</accession>
<comment type="similarity">
    <text evidence="1 2">Belongs to the phD/YefM antitoxin family.</text>
</comment>
<dbReference type="NCBIfam" id="TIGR01552">
    <property type="entry name" value="phd_fam"/>
    <property type="match status" value="1"/>
</dbReference>
<evidence type="ECO:0000313" key="4">
    <source>
        <dbReference type="Proteomes" id="UP000595897"/>
    </source>
</evidence>
<dbReference type="SUPFAM" id="SSF143120">
    <property type="entry name" value="YefM-like"/>
    <property type="match status" value="1"/>
</dbReference>
<gene>
    <name evidence="3" type="ORF">bsdtb5_31890</name>
</gene>
<reference evidence="3 4" key="1">
    <citation type="submission" date="2020-11" db="EMBL/GenBank/DDBJ databases">
        <title>Draft genome sequencing of a Lachnospiraceae strain isolated from anoxic soil subjected to BSD treatment.</title>
        <authorList>
            <person name="Uek A."/>
            <person name="Tonouchi A."/>
        </authorList>
    </citation>
    <scope>NUCLEOTIDE SEQUENCE [LARGE SCALE GENOMIC DNA]</scope>
    <source>
        <strain evidence="3 4">TB5</strain>
    </source>
</reference>
<keyword evidence="4" id="KW-1185">Reference proteome</keyword>
<evidence type="ECO:0000256" key="2">
    <source>
        <dbReference type="RuleBase" id="RU362080"/>
    </source>
</evidence>
<dbReference type="Proteomes" id="UP000595897">
    <property type="component" value="Chromosome"/>
</dbReference>
<dbReference type="Gene3D" id="3.40.1620.10">
    <property type="entry name" value="YefM-like domain"/>
    <property type="match status" value="1"/>
</dbReference>
<dbReference type="EMBL" id="AP024169">
    <property type="protein sequence ID" value="BCN31894.1"/>
    <property type="molecule type" value="Genomic_DNA"/>
</dbReference>
<dbReference type="RefSeq" id="WP_271712983.1">
    <property type="nucleotide sequence ID" value="NZ_AP024169.1"/>
</dbReference>
<sequence length="90" mass="10136">MPTIRPISDLRNNSNEIAEICKATREPIFITKNGVGELAVMSMEVYEQLEAKLELLSKISEAEENNFEGDEGEDFFVFAENLRKKVNGAI</sequence>
<proteinExistence type="inferred from homology"/>
<organism evidence="3 4">
    <name type="scientific">Anaeromicropila herbilytica</name>
    <dbReference type="NCBI Taxonomy" id="2785025"/>
    <lineage>
        <taxon>Bacteria</taxon>
        <taxon>Bacillati</taxon>
        <taxon>Bacillota</taxon>
        <taxon>Clostridia</taxon>
        <taxon>Lachnospirales</taxon>
        <taxon>Lachnospiraceae</taxon>
        <taxon>Anaeromicropila</taxon>
    </lineage>
</organism>
<dbReference type="InterPro" id="IPR006442">
    <property type="entry name" value="Antitoxin_Phd/YefM"/>
</dbReference>